<evidence type="ECO:0000256" key="4">
    <source>
        <dbReference type="ARBA" id="ARBA00023125"/>
    </source>
</evidence>
<feature type="region of interest" description="Disordered" evidence="6">
    <location>
        <begin position="129"/>
        <end position="283"/>
    </location>
</feature>
<dbReference type="InterPro" id="IPR049401">
    <property type="entry name" value="DZF_dom_N"/>
</dbReference>
<comment type="caution">
    <text evidence="9">The sequence shown here is derived from an EMBL/GenBank/DDBJ whole genome shotgun (WGS) entry which is preliminary data.</text>
</comment>
<feature type="compositionally biased region" description="Polar residues" evidence="6">
    <location>
        <begin position="1137"/>
        <end position="1154"/>
    </location>
</feature>
<dbReference type="PROSITE" id="PS51703">
    <property type="entry name" value="DZF"/>
    <property type="match status" value="1"/>
</dbReference>
<dbReference type="PANTHER" id="PTHR45762:SF3">
    <property type="entry name" value="ZINC-FINGER PROTEIN AT 72D, ISOFORM B"/>
    <property type="match status" value="1"/>
</dbReference>
<evidence type="ECO:0000313" key="10">
    <source>
        <dbReference type="Proteomes" id="UP001642483"/>
    </source>
</evidence>
<dbReference type="CDD" id="cd19854">
    <property type="entry name" value="DSRM_DHX9_rpt1"/>
    <property type="match status" value="1"/>
</dbReference>
<feature type="compositionally biased region" description="Polar residues" evidence="6">
    <location>
        <begin position="255"/>
        <end position="283"/>
    </location>
</feature>
<evidence type="ECO:0000256" key="5">
    <source>
        <dbReference type="PROSITE-ProRule" id="PRU00266"/>
    </source>
</evidence>
<feature type="region of interest" description="Disordered" evidence="6">
    <location>
        <begin position="1126"/>
        <end position="1192"/>
    </location>
</feature>
<feature type="compositionally biased region" description="Basic residues" evidence="6">
    <location>
        <begin position="816"/>
        <end position="825"/>
    </location>
</feature>
<feature type="region of interest" description="Disordered" evidence="6">
    <location>
        <begin position="751"/>
        <end position="831"/>
    </location>
</feature>
<dbReference type="PANTHER" id="PTHR45762">
    <property type="entry name" value="ZINC FINGER RNA-BINDING PROTEIN"/>
    <property type="match status" value="1"/>
</dbReference>
<dbReference type="Pfam" id="PF00035">
    <property type="entry name" value="dsrm"/>
    <property type="match status" value="1"/>
</dbReference>
<feature type="compositionally biased region" description="Polar residues" evidence="6">
    <location>
        <begin position="189"/>
        <end position="200"/>
    </location>
</feature>
<name>A0ABP0GKH9_CLALP</name>
<evidence type="ECO:0000256" key="3">
    <source>
        <dbReference type="ARBA" id="ARBA00022737"/>
    </source>
</evidence>
<dbReference type="SMART" id="SM00358">
    <property type="entry name" value="DSRM"/>
    <property type="match status" value="1"/>
</dbReference>
<feature type="compositionally biased region" description="Polar residues" evidence="6">
    <location>
        <begin position="298"/>
        <end position="311"/>
    </location>
</feature>
<reference evidence="9 10" key="1">
    <citation type="submission" date="2024-02" db="EMBL/GenBank/DDBJ databases">
        <authorList>
            <person name="Daric V."/>
            <person name="Darras S."/>
        </authorList>
    </citation>
    <scope>NUCLEOTIDE SEQUENCE [LARGE SCALE GENOMIC DNA]</scope>
</reference>
<feature type="compositionally biased region" description="Polar residues" evidence="6">
    <location>
        <begin position="1234"/>
        <end position="1275"/>
    </location>
</feature>
<feature type="compositionally biased region" description="Basic and acidic residues" evidence="6">
    <location>
        <begin position="771"/>
        <end position="800"/>
    </location>
</feature>
<feature type="compositionally biased region" description="Polar residues" evidence="6">
    <location>
        <begin position="353"/>
        <end position="362"/>
    </location>
</feature>
<accession>A0ABP0GKH9</accession>
<feature type="region of interest" description="Disordered" evidence="6">
    <location>
        <begin position="298"/>
        <end position="446"/>
    </location>
</feature>
<feature type="compositionally biased region" description="Polar residues" evidence="6">
    <location>
        <begin position="215"/>
        <end position="233"/>
    </location>
</feature>
<dbReference type="EMBL" id="CAWYQH010000130">
    <property type="protein sequence ID" value="CAK8692261.1"/>
    <property type="molecule type" value="Genomic_DNA"/>
</dbReference>
<keyword evidence="5" id="KW-0694">RNA-binding</keyword>
<evidence type="ECO:0000259" key="7">
    <source>
        <dbReference type="PROSITE" id="PS50137"/>
    </source>
</evidence>
<organism evidence="9 10">
    <name type="scientific">Clavelina lepadiformis</name>
    <name type="common">Light-bulb sea squirt</name>
    <name type="synonym">Ascidia lepadiformis</name>
    <dbReference type="NCBI Taxonomy" id="159417"/>
    <lineage>
        <taxon>Eukaryota</taxon>
        <taxon>Metazoa</taxon>
        <taxon>Chordata</taxon>
        <taxon>Tunicata</taxon>
        <taxon>Ascidiacea</taxon>
        <taxon>Aplousobranchia</taxon>
        <taxon>Clavelinidae</taxon>
        <taxon>Clavelina</taxon>
    </lineage>
</organism>
<gene>
    <name evidence="9" type="ORF">CVLEPA_LOCUS24983</name>
</gene>
<feature type="domain" description="DZF" evidence="8">
    <location>
        <begin position="688"/>
        <end position="1172"/>
    </location>
</feature>
<feature type="compositionally biased region" description="Low complexity" evidence="6">
    <location>
        <begin position="312"/>
        <end position="323"/>
    </location>
</feature>
<sequence length="1275" mass="143630">MAYYAAGQYGFATTANSGSASAPNFASQPYNYGYGNAGGNTSNTTTSQQYQQFSNLWYGHSASTTAQPQQQSQQHQQPTTNRPTQPPQQQQPQAHLAQQQHVAAYQAAQMNQFYQHAAFLHHPYHQQAAATAQTTSNQQYNKPPSVAKPAASSQAVVVQSGRPPASSAPPGHQRGADSSYQVQAKPATNWGSYGSAQQQGGKDWGAQQQSYQQQAPNNIRNGYSNNPGTEWNSQQSGTIQQQQQIFAQQHRMPNYQPNISQPYQGYQQNSPNQRGGNYLPDQNRNFAKRSQVAQTHLNANPDTTGSWNNTPQSNWNQSNQGNWGNQGWGDWGGQRGNVRRGNDDGPCIPPFPQQWQVGGSTQPPVPMNEGRGDQNKSWAGGNNWNQSWEARNNRPAANNNGFSRGDGQQQNKSQNHRYSPNSRRPQGEKTDRELWTPADTKRMPKDKLLKAKESMEEKPIQATEIKSYLYAWLGIRRMRPIYDIHAVGERPDQTFRCELRVGGYKFVGVGEAPSKKDAQTDAAWNFADFLVKQGDLKKTDLPPRLVIDEPNVDFGIVKEYDDEKDKRTLYRQGPRNTNKGPIPPLMSIITSPVGIPPFPDFEHGPEPWGMPQAHRRGRPWMDAPHGPWHDPPRGARGGWHRHHEPWRQREVEDHWMDEMRMNPDFVHPEDIFISRMIMHQQEAAMGGRKFNESRPGEWTSITPPRTRNVTTLDDRHVVGKHAAIYPHEEELKAVHEIVTIAERALKALSDQFVDEDHPLPKSEDEPEEEAIYEKGELDNEEKEETKEESMDEKLDKGKEEGSEDDDKSEKKAKIQILKRPKKKSRKVPDTRPRILSSVHRVGALAKGLLIHGDLNISLVLLCGSMPTKALLDRIMKNLPAKLEASEENLRFELKENEAGFTITGHLDAVVNLSVLLTCSLLKTYNNLPRNPEEEKEEQNAAKDDAIEEKKLEMCETENEDSIDTEDIKDQETSSEEITEILPKTLLLGALAQLRHVKWFQARASQQDCGVVITRIIRDLKQRNATWRTLSDWAVENLVYVSLSSSTEHMSPGDALRRFFEVIAGGILLPDRSGVQDPCEKSEVDVLDCCTEQELENITRIAQYSLLKIAFRQVHEVLGMEKQTITHRFNPHHHSPPVETTTVTNPAEVQIPNTTSEEEEKDIGRKRRLEHNSSDSLSESPKRTLTDEEDTDTQQNLAELTISDQTLAQSTTSHAMADQNDGQNEQVIPICSEAKTGSEQSENIQQNEPLTREGVNNENNQTKSPQGNTEVMETDN</sequence>
<dbReference type="Pfam" id="PF20965">
    <property type="entry name" value="DZF_C"/>
    <property type="match status" value="1"/>
</dbReference>
<dbReference type="PROSITE" id="PS50137">
    <property type="entry name" value="DS_RBD"/>
    <property type="match status" value="1"/>
</dbReference>
<dbReference type="Gene3D" id="3.30.460.10">
    <property type="entry name" value="Beta Polymerase, domain 2"/>
    <property type="match status" value="1"/>
</dbReference>
<evidence type="ECO:0000259" key="8">
    <source>
        <dbReference type="PROSITE" id="PS51703"/>
    </source>
</evidence>
<evidence type="ECO:0000256" key="2">
    <source>
        <dbReference type="ARBA" id="ARBA00022490"/>
    </source>
</evidence>
<comment type="subcellular location">
    <subcellularLocation>
        <location evidence="1">Cytoplasm</location>
    </subcellularLocation>
</comment>
<dbReference type="InterPro" id="IPR006561">
    <property type="entry name" value="DZF_dom"/>
</dbReference>
<dbReference type="SMART" id="SM00572">
    <property type="entry name" value="DZF"/>
    <property type="match status" value="1"/>
</dbReference>
<feature type="compositionally biased region" description="Polar residues" evidence="6">
    <location>
        <begin position="375"/>
        <end position="389"/>
    </location>
</feature>
<feature type="compositionally biased region" description="Basic and acidic residues" evidence="6">
    <location>
        <begin position="754"/>
        <end position="763"/>
    </location>
</feature>
<feature type="compositionally biased region" description="Low complexity" evidence="6">
    <location>
        <begin position="234"/>
        <end position="249"/>
    </location>
</feature>
<dbReference type="InterPro" id="IPR044445">
    <property type="entry name" value="DHX9_DSRM_1"/>
</dbReference>
<dbReference type="InterPro" id="IPR049402">
    <property type="entry name" value="DZF_dom_C"/>
</dbReference>
<feature type="compositionally biased region" description="Basic and acidic residues" evidence="6">
    <location>
        <begin position="937"/>
        <end position="953"/>
    </location>
</feature>
<feature type="domain" description="DRBM" evidence="7">
    <location>
        <begin position="464"/>
        <end position="532"/>
    </location>
</feature>
<feature type="compositionally biased region" description="Gly residues" evidence="6">
    <location>
        <begin position="324"/>
        <end position="335"/>
    </location>
</feature>
<keyword evidence="10" id="KW-1185">Reference proteome</keyword>
<dbReference type="Pfam" id="PF07528">
    <property type="entry name" value="DZF_N"/>
    <property type="match status" value="1"/>
</dbReference>
<feature type="region of interest" description="Disordered" evidence="6">
    <location>
        <begin position="62"/>
        <end position="99"/>
    </location>
</feature>
<evidence type="ECO:0000256" key="6">
    <source>
        <dbReference type="SAM" id="MobiDB-lite"/>
    </source>
</evidence>
<keyword evidence="4" id="KW-0238">DNA-binding</keyword>
<feature type="region of interest" description="Disordered" evidence="6">
    <location>
        <begin position="926"/>
        <end position="975"/>
    </location>
</feature>
<proteinExistence type="predicted"/>
<feature type="compositionally biased region" description="Acidic residues" evidence="6">
    <location>
        <begin position="954"/>
        <end position="964"/>
    </location>
</feature>
<keyword evidence="2" id="KW-0963">Cytoplasm</keyword>
<feature type="region of interest" description="Disordered" evidence="6">
    <location>
        <begin position="687"/>
        <end position="707"/>
    </location>
</feature>
<dbReference type="Proteomes" id="UP001642483">
    <property type="component" value="Unassembled WGS sequence"/>
</dbReference>
<dbReference type="SUPFAM" id="SSF54768">
    <property type="entry name" value="dsRNA-binding domain-like"/>
    <property type="match status" value="1"/>
</dbReference>
<dbReference type="Gene3D" id="3.30.160.20">
    <property type="match status" value="1"/>
</dbReference>
<feature type="compositionally biased region" description="Polar residues" evidence="6">
    <location>
        <begin position="406"/>
        <end position="424"/>
    </location>
</feature>
<keyword evidence="3" id="KW-0677">Repeat</keyword>
<dbReference type="InterPro" id="IPR043519">
    <property type="entry name" value="NT_sf"/>
</dbReference>
<evidence type="ECO:0000313" key="9">
    <source>
        <dbReference type="EMBL" id="CAK8692261.1"/>
    </source>
</evidence>
<protein>
    <submittedName>
        <fullName evidence="9">Uncharacterized protein</fullName>
    </submittedName>
</protein>
<dbReference type="InterPro" id="IPR014720">
    <property type="entry name" value="dsRBD_dom"/>
</dbReference>
<evidence type="ECO:0000256" key="1">
    <source>
        <dbReference type="ARBA" id="ARBA00004496"/>
    </source>
</evidence>
<feature type="compositionally biased region" description="Basic and acidic residues" evidence="6">
    <location>
        <begin position="425"/>
        <end position="446"/>
    </location>
</feature>
<feature type="region of interest" description="Disordered" evidence="6">
    <location>
        <begin position="1233"/>
        <end position="1275"/>
    </location>
</feature>